<comment type="caution">
    <text evidence="6">The sequence shown here is derived from an EMBL/GenBank/DDBJ whole genome shotgun (WGS) entry which is preliminary data.</text>
</comment>
<feature type="binding site" description="distal binding residue" evidence="5">
    <location>
        <position position="45"/>
    </location>
    <ligand>
        <name>heme</name>
        <dbReference type="ChEBI" id="CHEBI:30413"/>
    </ligand>
    <ligandPart>
        <name>Fe</name>
        <dbReference type="ChEBI" id="CHEBI:18248"/>
    </ligandPart>
</feature>
<dbReference type="InterPro" id="IPR012292">
    <property type="entry name" value="Globin/Proto"/>
</dbReference>
<evidence type="ECO:0000256" key="3">
    <source>
        <dbReference type="ARBA" id="ARBA00022723"/>
    </source>
</evidence>
<dbReference type="GO" id="GO:0019825">
    <property type="term" value="F:oxygen binding"/>
    <property type="evidence" value="ECO:0007669"/>
    <property type="project" value="InterPro"/>
</dbReference>
<keyword evidence="3 5" id="KW-0479">Metal-binding</keyword>
<dbReference type="InterPro" id="IPR009050">
    <property type="entry name" value="Globin-like_sf"/>
</dbReference>
<dbReference type="SUPFAM" id="SSF46458">
    <property type="entry name" value="Globin-like"/>
    <property type="match status" value="1"/>
</dbReference>
<keyword evidence="1" id="KW-0813">Transport</keyword>
<evidence type="ECO:0000313" key="6">
    <source>
        <dbReference type="EMBL" id="RZS56440.1"/>
    </source>
</evidence>
<protein>
    <submittedName>
        <fullName evidence="6">Truncated hemoglobin YjbI</fullName>
    </submittedName>
</protein>
<dbReference type="GO" id="GO:0020037">
    <property type="term" value="F:heme binding"/>
    <property type="evidence" value="ECO:0007669"/>
    <property type="project" value="InterPro"/>
</dbReference>
<dbReference type="CDD" id="cd00454">
    <property type="entry name" value="TrHb1_N"/>
    <property type="match status" value="1"/>
</dbReference>
<evidence type="ECO:0000256" key="2">
    <source>
        <dbReference type="ARBA" id="ARBA00022617"/>
    </source>
</evidence>
<dbReference type="AlphaFoldDB" id="A0A4V2EWL8"/>
<sequence length="121" mass="13622">MGLYERLGGEAGLDRAVRELSDRIRVDPVLGRFFEDLDYDAIVQHRSDYLIAILGGPERYSGQGMREAHRHLALTDEHMDVFLQLVRNTLVDLDVSPLDVEATVGQLDRLRPALVIPPAED</sequence>
<keyword evidence="7" id="KW-1185">Reference proteome</keyword>
<dbReference type="EMBL" id="SGWW01000003">
    <property type="protein sequence ID" value="RZS56440.1"/>
    <property type="molecule type" value="Genomic_DNA"/>
</dbReference>
<dbReference type="GO" id="GO:0046872">
    <property type="term" value="F:metal ion binding"/>
    <property type="evidence" value="ECO:0007669"/>
    <property type="project" value="UniProtKB-KW"/>
</dbReference>
<keyword evidence="2 5" id="KW-0349">Heme</keyword>
<dbReference type="Gene3D" id="1.10.490.10">
    <property type="entry name" value="Globins"/>
    <property type="match status" value="1"/>
</dbReference>
<reference evidence="6 7" key="1">
    <citation type="journal article" date="2015" name="Stand. Genomic Sci.">
        <title>Genomic Encyclopedia of Bacterial and Archaeal Type Strains, Phase III: the genomes of soil and plant-associated and newly described type strains.</title>
        <authorList>
            <person name="Whitman W.B."/>
            <person name="Woyke T."/>
            <person name="Klenk H.P."/>
            <person name="Zhou Y."/>
            <person name="Lilburn T.G."/>
            <person name="Beck B.J."/>
            <person name="De Vos P."/>
            <person name="Vandamme P."/>
            <person name="Eisen J.A."/>
            <person name="Garrity G."/>
            <person name="Hugenholtz P."/>
            <person name="Kyrpides N.C."/>
        </authorList>
    </citation>
    <scope>NUCLEOTIDE SEQUENCE [LARGE SCALE GENOMIC DNA]</scope>
    <source>
        <strain evidence="6 7">CV2</strain>
    </source>
</reference>
<organism evidence="6 7">
    <name type="scientific">Microcella putealis</name>
    <dbReference type="NCBI Taxonomy" id="337005"/>
    <lineage>
        <taxon>Bacteria</taxon>
        <taxon>Bacillati</taxon>
        <taxon>Actinomycetota</taxon>
        <taxon>Actinomycetes</taxon>
        <taxon>Micrococcales</taxon>
        <taxon>Microbacteriaceae</taxon>
        <taxon>Microcella</taxon>
    </lineage>
</organism>
<keyword evidence="4 5" id="KW-0408">Iron</keyword>
<dbReference type="Proteomes" id="UP000293519">
    <property type="component" value="Unassembled WGS sequence"/>
</dbReference>
<proteinExistence type="predicted"/>
<accession>A0A4V2EWL8</accession>
<dbReference type="OrthoDB" id="9798157at2"/>
<dbReference type="InterPro" id="IPR001486">
    <property type="entry name" value="Hemoglobin_trunc"/>
</dbReference>
<feature type="binding site" description="distal binding residue" evidence="5">
    <location>
        <position position="69"/>
    </location>
    <ligand>
        <name>heme</name>
        <dbReference type="ChEBI" id="CHEBI:30413"/>
    </ligand>
    <ligandPart>
        <name>Fe</name>
        <dbReference type="ChEBI" id="CHEBI:18248"/>
    </ligandPart>
</feature>
<dbReference type="Pfam" id="PF01152">
    <property type="entry name" value="Bac_globin"/>
    <property type="match status" value="1"/>
</dbReference>
<dbReference type="RefSeq" id="WP_130485686.1">
    <property type="nucleotide sequence ID" value="NZ_SGWW01000003.1"/>
</dbReference>
<name>A0A4V2EWL8_9MICO</name>
<evidence type="ECO:0000256" key="4">
    <source>
        <dbReference type="ARBA" id="ARBA00023004"/>
    </source>
</evidence>
<evidence type="ECO:0000256" key="1">
    <source>
        <dbReference type="ARBA" id="ARBA00022448"/>
    </source>
</evidence>
<gene>
    <name evidence="6" type="ORF">EV141_1904</name>
</gene>
<evidence type="ECO:0000313" key="7">
    <source>
        <dbReference type="Proteomes" id="UP000293519"/>
    </source>
</evidence>
<evidence type="ECO:0000256" key="5">
    <source>
        <dbReference type="PIRSR" id="PIRSR601486-1"/>
    </source>
</evidence>